<accession>A0A414M9H9</accession>
<dbReference type="EMBL" id="QSLA01000013">
    <property type="protein sequence ID" value="RHF07179.1"/>
    <property type="molecule type" value="Genomic_DNA"/>
</dbReference>
<keyword evidence="1" id="KW-0059">Arsenical resistance</keyword>
<reference evidence="3 4" key="1">
    <citation type="submission" date="2018-08" db="EMBL/GenBank/DDBJ databases">
        <title>A genome reference for cultivated species of the human gut microbiota.</title>
        <authorList>
            <person name="Zou Y."/>
            <person name="Xue W."/>
            <person name="Luo G."/>
        </authorList>
    </citation>
    <scope>NUCLEOTIDE SEQUENCE [LARGE SCALE GENOMIC DNA]</scope>
    <source>
        <strain evidence="3 4">AM26-26AC</strain>
    </source>
</reference>
<gene>
    <name evidence="3" type="ORF">DW701_11845</name>
</gene>
<name>A0A414M9H9_9BACE</name>
<feature type="domain" description="Phosphotyrosine protein phosphatase I" evidence="2">
    <location>
        <begin position="1"/>
        <end position="135"/>
    </location>
</feature>
<dbReference type="CDD" id="cd16345">
    <property type="entry name" value="LMWP_ArsC"/>
    <property type="match status" value="1"/>
</dbReference>
<evidence type="ECO:0000313" key="4">
    <source>
        <dbReference type="Proteomes" id="UP000283538"/>
    </source>
</evidence>
<dbReference type="PANTHER" id="PTHR43428">
    <property type="entry name" value="ARSENATE REDUCTASE"/>
    <property type="match status" value="1"/>
</dbReference>
<dbReference type="Pfam" id="PF01451">
    <property type="entry name" value="LMWPc"/>
    <property type="match status" value="1"/>
</dbReference>
<dbReference type="RefSeq" id="WP_004326344.1">
    <property type="nucleotide sequence ID" value="NZ_QSLA01000013.1"/>
</dbReference>
<dbReference type="Proteomes" id="UP000283538">
    <property type="component" value="Unassembled WGS sequence"/>
</dbReference>
<dbReference type="InterPro" id="IPR023485">
    <property type="entry name" value="Ptyr_pPase"/>
</dbReference>
<protein>
    <submittedName>
        <fullName evidence="3">Arsenate reductase ArsC</fullName>
    </submittedName>
</protein>
<sequence length="151" mass="16915">MKVLILCTGNSCRSQMAHGFLQSFDKNLEVYSGGTEPAVQVNSKAMEMMKEVGIDISSHIPTHVNTYINQEWDYVITVCGDANESCPTFIGKVGKRLHIGFDDPSHATGTLEFIDSEFRRVRDEIRNAFARFYITEIRKEVLPKCSCGGNC</sequence>
<dbReference type="AlphaFoldDB" id="A0A414M9H9"/>
<dbReference type="SUPFAM" id="SSF52788">
    <property type="entry name" value="Phosphotyrosine protein phosphatases I"/>
    <property type="match status" value="1"/>
</dbReference>
<dbReference type="Gene3D" id="3.40.50.2300">
    <property type="match status" value="1"/>
</dbReference>
<comment type="caution">
    <text evidence="3">The sequence shown here is derived from an EMBL/GenBank/DDBJ whole genome shotgun (WGS) entry which is preliminary data.</text>
</comment>
<dbReference type="InterPro" id="IPR036196">
    <property type="entry name" value="Ptyr_pPase_sf"/>
</dbReference>
<dbReference type="PANTHER" id="PTHR43428:SF1">
    <property type="entry name" value="ARSENATE REDUCTASE"/>
    <property type="match status" value="1"/>
</dbReference>
<evidence type="ECO:0000313" key="3">
    <source>
        <dbReference type="EMBL" id="RHF07179.1"/>
    </source>
</evidence>
<evidence type="ECO:0000256" key="1">
    <source>
        <dbReference type="ARBA" id="ARBA00022849"/>
    </source>
</evidence>
<dbReference type="SMART" id="SM00226">
    <property type="entry name" value="LMWPc"/>
    <property type="match status" value="1"/>
</dbReference>
<evidence type="ECO:0000259" key="2">
    <source>
        <dbReference type="SMART" id="SM00226"/>
    </source>
</evidence>
<organism evidence="3 4">
    <name type="scientific">Bacteroides eggerthii</name>
    <dbReference type="NCBI Taxonomy" id="28111"/>
    <lineage>
        <taxon>Bacteria</taxon>
        <taxon>Pseudomonadati</taxon>
        <taxon>Bacteroidota</taxon>
        <taxon>Bacteroidia</taxon>
        <taxon>Bacteroidales</taxon>
        <taxon>Bacteroidaceae</taxon>
        <taxon>Bacteroides</taxon>
    </lineage>
</organism>
<dbReference type="GO" id="GO:0046685">
    <property type="term" value="P:response to arsenic-containing substance"/>
    <property type="evidence" value="ECO:0007669"/>
    <property type="project" value="UniProtKB-KW"/>
</dbReference>
<proteinExistence type="predicted"/>